<dbReference type="STRING" id="1121925.SAMN02746011_01461"/>
<evidence type="ECO:0000313" key="3">
    <source>
        <dbReference type="Proteomes" id="UP000189941"/>
    </source>
</evidence>
<dbReference type="AlphaFoldDB" id="A0A1T4MJG7"/>
<dbReference type="InterPro" id="IPR003346">
    <property type="entry name" value="Transposase_20"/>
</dbReference>
<dbReference type="InterPro" id="IPR047650">
    <property type="entry name" value="Transpos_IS110"/>
</dbReference>
<proteinExistence type="predicted"/>
<evidence type="ECO:0000313" key="2">
    <source>
        <dbReference type="EMBL" id="SJZ67240.1"/>
    </source>
</evidence>
<sequence>MLSSSDAKPHLDLSYHVTELKSLTRYRSRLKEQLARLKISLARIIEIVFPELENCVYSINQKSTMALLYEFPSKELIANAHLTRLSNLLKDNSRGKYSKDKALEFRNVASNSIGTSSDASSFELVQTIDMINFYSSKIYELDAKIEDIMIELNSPILSIPGISYNLGSIILAEIVDINRFDTPAQLQAFAGLDPATHQSGKFIATSVSMVKRGSSLS</sequence>
<dbReference type="Proteomes" id="UP000189941">
    <property type="component" value="Unassembled WGS sequence"/>
</dbReference>
<accession>A0A1T4MJG7</accession>
<reference evidence="3" key="1">
    <citation type="submission" date="2017-02" db="EMBL/GenBank/DDBJ databases">
        <authorList>
            <person name="Varghese N."/>
            <person name="Submissions S."/>
        </authorList>
    </citation>
    <scope>NUCLEOTIDE SEQUENCE [LARGE SCALE GENOMIC DNA]</scope>
    <source>
        <strain evidence="3">DSM 15739</strain>
    </source>
</reference>
<dbReference type="PANTHER" id="PTHR33055:SF15">
    <property type="entry name" value="TRANSPOSASE-RELATED"/>
    <property type="match status" value="1"/>
</dbReference>
<dbReference type="EMBL" id="FUWO01000012">
    <property type="protein sequence ID" value="SJZ67240.1"/>
    <property type="molecule type" value="Genomic_DNA"/>
</dbReference>
<dbReference type="GO" id="GO:0004803">
    <property type="term" value="F:transposase activity"/>
    <property type="evidence" value="ECO:0007669"/>
    <property type="project" value="InterPro"/>
</dbReference>
<name>A0A1T4MJG7_9LACT</name>
<dbReference type="GO" id="GO:0003677">
    <property type="term" value="F:DNA binding"/>
    <property type="evidence" value="ECO:0007669"/>
    <property type="project" value="InterPro"/>
</dbReference>
<keyword evidence="3" id="KW-1185">Reference proteome</keyword>
<evidence type="ECO:0000259" key="1">
    <source>
        <dbReference type="Pfam" id="PF02371"/>
    </source>
</evidence>
<protein>
    <submittedName>
        <fullName evidence="2">Transposase IS116/IS110/IS902 family protein</fullName>
    </submittedName>
</protein>
<gene>
    <name evidence="2" type="ORF">SAMN02746011_01461</name>
</gene>
<dbReference type="Pfam" id="PF02371">
    <property type="entry name" value="Transposase_20"/>
    <property type="match status" value="1"/>
</dbReference>
<feature type="domain" description="Transposase IS116/IS110/IS902 C-terminal" evidence="1">
    <location>
        <begin position="156"/>
        <end position="215"/>
    </location>
</feature>
<organism evidence="2 3">
    <name type="scientific">Globicatella sulfidifaciens DSM 15739</name>
    <dbReference type="NCBI Taxonomy" id="1121925"/>
    <lineage>
        <taxon>Bacteria</taxon>
        <taxon>Bacillati</taxon>
        <taxon>Bacillota</taxon>
        <taxon>Bacilli</taxon>
        <taxon>Lactobacillales</taxon>
        <taxon>Aerococcaceae</taxon>
        <taxon>Globicatella</taxon>
    </lineage>
</organism>
<dbReference type="PANTHER" id="PTHR33055">
    <property type="entry name" value="TRANSPOSASE FOR INSERTION SEQUENCE ELEMENT IS1111A"/>
    <property type="match status" value="1"/>
</dbReference>
<dbReference type="GO" id="GO:0006313">
    <property type="term" value="P:DNA transposition"/>
    <property type="evidence" value="ECO:0007669"/>
    <property type="project" value="InterPro"/>
</dbReference>